<accession>X0PAF7</accession>
<keyword evidence="1" id="KW-1133">Transmembrane helix</keyword>
<keyword evidence="1" id="KW-0812">Transmembrane</keyword>
<organism evidence="2 4">
    <name type="scientific">Lentilactobacillus farraginis DSM 18382 = JCM 14108</name>
    <dbReference type="NCBI Taxonomy" id="1423743"/>
    <lineage>
        <taxon>Bacteria</taxon>
        <taxon>Bacillati</taxon>
        <taxon>Bacillota</taxon>
        <taxon>Bacilli</taxon>
        <taxon>Lactobacillales</taxon>
        <taxon>Lactobacillaceae</taxon>
        <taxon>Lentilactobacillus</taxon>
    </lineage>
</organism>
<evidence type="ECO:0000313" key="2">
    <source>
        <dbReference type="EMBL" id="GAF36479.1"/>
    </source>
</evidence>
<evidence type="ECO:0000313" key="4">
    <source>
        <dbReference type="Proteomes" id="UP000019488"/>
    </source>
</evidence>
<dbReference type="EMBL" id="AZFY01000014">
    <property type="protein sequence ID" value="KRM12223.1"/>
    <property type="molecule type" value="Genomic_DNA"/>
</dbReference>
<feature type="transmembrane region" description="Helical" evidence="1">
    <location>
        <begin position="12"/>
        <end position="34"/>
    </location>
</feature>
<reference evidence="2" key="1">
    <citation type="journal article" date="2014" name="Genome Announc.">
        <title>Draft Genome Sequences of Two Lactobacillus Strains, L. farraginis JCM 14108T and L. composti JCM 14202T, Isolated from Compost of Distilled Shochu Residue.</title>
        <authorList>
            <person name="Yuki M."/>
            <person name="Oshima K."/>
            <person name="Suda W."/>
            <person name="Kitahara M."/>
            <person name="Kitamura K."/>
            <person name="Iida T."/>
            <person name="Hattori M."/>
            <person name="Ohkuma M."/>
        </authorList>
    </citation>
    <scope>NUCLEOTIDE SEQUENCE [LARGE SCALE GENOMIC DNA]</scope>
    <source>
        <strain evidence="2">JCM 14108</strain>
    </source>
</reference>
<dbReference type="AlphaFoldDB" id="X0PAF7"/>
<evidence type="ECO:0000256" key="1">
    <source>
        <dbReference type="SAM" id="Phobius"/>
    </source>
</evidence>
<dbReference type="RefSeq" id="WP_035179262.1">
    <property type="nucleotide sequence ID" value="NZ_AZFY01000014.1"/>
</dbReference>
<reference evidence="3 5" key="2">
    <citation type="journal article" date="2015" name="Genome Announc.">
        <title>Expanding the biotechnology potential of lactobacilli through comparative genomics of 213 strains and associated genera.</title>
        <authorList>
            <person name="Sun Z."/>
            <person name="Harris H.M."/>
            <person name="McCann A."/>
            <person name="Guo C."/>
            <person name="Argimon S."/>
            <person name="Zhang W."/>
            <person name="Yang X."/>
            <person name="Jeffery I.B."/>
            <person name="Cooney J.C."/>
            <person name="Kagawa T.F."/>
            <person name="Liu W."/>
            <person name="Song Y."/>
            <person name="Salvetti E."/>
            <person name="Wrobel A."/>
            <person name="Rasinkangas P."/>
            <person name="Parkhill J."/>
            <person name="Rea M.C."/>
            <person name="O'Sullivan O."/>
            <person name="Ritari J."/>
            <person name="Douillard F.P."/>
            <person name="Paul Ross R."/>
            <person name="Yang R."/>
            <person name="Briner A.E."/>
            <person name="Felis G.E."/>
            <person name="de Vos W.M."/>
            <person name="Barrangou R."/>
            <person name="Klaenhammer T.R."/>
            <person name="Caufield P.W."/>
            <person name="Cui Y."/>
            <person name="Zhang H."/>
            <person name="O'Toole P.W."/>
        </authorList>
    </citation>
    <scope>NUCLEOTIDE SEQUENCE [LARGE SCALE GENOMIC DNA]</scope>
    <source>
        <strain evidence="3 5">DSM 18382</strain>
    </source>
</reference>
<evidence type="ECO:0000313" key="5">
    <source>
        <dbReference type="Proteomes" id="UP000051966"/>
    </source>
</evidence>
<evidence type="ECO:0000313" key="3">
    <source>
        <dbReference type="EMBL" id="KRM12223.1"/>
    </source>
</evidence>
<dbReference type="Proteomes" id="UP000051966">
    <property type="component" value="Unassembled WGS sequence"/>
</dbReference>
<keyword evidence="5" id="KW-1185">Reference proteome</keyword>
<keyword evidence="1" id="KW-0472">Membrane</keyword>
<name>X0PAF7_9LACO</name>
<feature type="transmembrane region" description="Helical" evidence="1">
    <location>
        <begin position="75"/>
        <end position="95"/>
    </location>
</feature>
<sequence>MLNRLVKVIARHPAVTVWLVFLSGIGVNLLIQFATHQSKMEMINGSIFQVAIVSVAIYLIWIWRYRKAITGNRPVISLLMLVAGGLLVTFSLHAIPENLSLFTFLIVDICIISAFWLQAKALRDN</sequence>
<dbReference type="PATRIC" id="fig|1423743.5.peg.595"/>
<dbReference type="EMBL" id="BAKI01000012">
    <property type="protein sequence ID" value="GAF36479.1"/>
    <property type="molecule type" value="Genomic_DNA"/>
</dbReference>
<dbReference type="Proteomes" id="UP000019488">
    <property type="component" value="Unassembled WGS sequence"/>
</dbReference>
<proteinExistence type="predicted"/>
<feature type="transmembrane region" description="Helical" evidence="1">
    <location>
        <begin position="46"/>
        <end position="63"/>
    </location>
</feature>
<gene>
    <name evidence="3" type="ORF">FD41_GL000580</name>
    <name evidence="2" type="ORF">JCM14108_1447</name>
</gene>
<comment type="caution">
    <text evidence="2">The sequence shown here is derived from an EMBL/GenBank/DDBJ whole genome shotgun (WGS) entry which is preliminary data.</text>
</comment>
<protein>
    <submittedName>
        <fullName evidence="2">Uncharacterized protein</fullName>
    </submittedName>
</protein>
<feature type="transmembrane region" description="Helical" evidence="1">
    <location>
        <begin position="101"/>
        <end position="119"/>
    </location>
</feature>